<dbReference type="PANTHER" id="PTHR46898">
    <property type="entry name" value="SENESCENCE-ASSOCIATED CARBOXYLESTERASE 101"/>
    <property type="match status" value="1"/>
</dbReference>
<dbReference type="GO" id="GO:0006952">
    <property type="term" value="P:defense response"/>
    <property type="evidence" value="ECO:0007669"/>
    <property type="project" value="UniProtKB-KW"/>
</dbReference>
<name>A0AAE1R9H7_9SOLA</name>
<dbReference type="InterPro" id="IPR041266">
    <property type="entry name" value="EDS1_EP"/>
</dbReference>
<evidence type="ECO:0000256" key="4">
    <source>
        <dbReference type="ARBA" id="ARBA00022801"/>
    </source>
</evidence>
<keyword evidence="10" id="KW-1185">Reference proteome</keyword>
<comment type="subcellular location">
    <subcellularLocation>
        <location evidence="2">Cytoplasm</location>
    </subcellularLocation>
    <subcellularLocation>
        <location evidence="1">Nucleus</location>
    </subcellularLocation>
</comment>
<dbReference type="InterPro" id="IPR044603">
    <property type="entry name" value="SAG101-like"/>
</dbReference>
<keyword evidence="6" id="KW-0539">Nucleus</keyword>
<dbReference type="InterPro" id="IPR029058">
    <property type="entry name" value="AB_hydrolase_fold"/>
</dbReference>
<protein>
    <recommendedName>
        <fullName evidence="11">Senescence-associated carboxylesterase 101-like</fullName>
    </recommendedName>
</protein>
<dbReference type="EMBL" id="JAVYJV010000018">
    <property type="protein sequence ID" value="KAK4347761.1"/>
    <property type="molecule type" value="Genomic_DNA"/>
</dbReference>
<sequence length="622" mass="71049">MEEEIGISRKNQELNPPIPSISGYFLVAFRDFSYSPKVQENEPVLLVQQWPRIANLVVSSDLLHHSWVTISDLISHTYLNNNPTNPVPVLFKVYPYHSNGAIIAFVSSPTCTVHKEMVSSEDLKGSQAPFDFISTKLNPHFSVNTAAITLFASLLNELSALKEQLDDFSPLIITGHSLGGSVASLFSLWLLDNISPKDKNKRPTCITFGSPLLGDSGLQQAISERPSWNSSFFHVVSNQDPIPRVLISPTNGFHGSIPHKTCIYKPFGTFLMCSDSDCSCFEEPESVLDLMMVMNSNSQNQDTSFLIFDYGQILEHLKHRLICKGTSQLSDFRVNQLQAGINLQLEAIGIGGQHTSNMSFLRNKMEKRVEASFIKKRNVFDPGKKLNKMKEAMAWLEWYKKVTLNEGGYYDSFKFSGSRSRDEVKSRQEIVKHHRTLTKYWKTMVAEVEKMPQTEEATFRTRWLYAGTNYRRMVEPLDIAEYYMKFGNRGGDYVNLGRSPHYKQLEKWMIEDGPSGSGNNRRKAVSLTEDSCFWAYVEEAIISSKRLREGSSEEKEISRRDLVNFTEYVMSLIRSYSVSSEIFQPQSSFMKWWQECRQDILSSLNNLPLALYMETEEYQSYA</sequence>
<evidence type="ECO:0000259" key="8">
    <source>
        <dbReference type="Pfam" id="PF18117"/>
    </source>
</evidence>
<evidence type="ECO:0000256" key="1">
    <source>
        <dbReference type="ARBA" id="ARBA00004123"/>
    </source>
</evidence>
<gene>
    <name evidence="9" type="ORF">RND71_034100</name>
</gene>
<proteinExistence type="predicted"/>
<dbReference type="GO" id="GO:0006629">
    <property type="term" value="P:lipid metabolic process"/>
    <property type="evidence" value="ECO:0007669"/>
    <property type="project" value="InterPro"/>
</dbReference>
<dbReference type="Pfam" id="PF01764">
    <property type="entry name" value="Lipase_3"/>
    <property type="match status" value="1"/>
</dbReference>
<dbReference type="Gene3D" id="3.40.50.1820">
    <property type="entry name" value="alpha/beta hydrolase"/>
    <property type="match status" value="1"/>
</dbReference>
<dbReference type="GO" id="GO:0005634">
    <property type="term" value="C:nucleus"/>
    <property type="evidence" value="ECO:0007669"/>
    <property type="project" value="UniProtKB-SubCell"/>
</dbReference>
<reference evidence="9" key="1">
    <citation type="submission" date="2023-12" db="EMBL/GenBank/DDBJ databases">
        <title>Genome assembly of Anisodus tanguticus.</title>
        <authorList>
            <person name="Wang Y.-J."/>
        </authorList>
    </citation>
    <scope>NUCLEOTIDE SEQUENCE</scope>
    <source>
        <strain evidence="9">KB-2021</strain>
        <tissue evidence="9">Leaf</tissue>
    </source>
</reference>
<dbReference type="GO" id="GO:0052689">
    <property type="term" value="F:carboxylic ester hydrolase activity"/>
    <property type="evidence" value="ECO:0007669"/>
    <property type="project" value="InterPro"/>
</dbReference>
<keyword evidence="4" id="KW-0378">Hydrolase</keyword>
<dbReference type="InterPro" id="IPR002921">
    <property type="entry name" value="Fungal_lipase-type"/>
</dbReference>
<dbReference type="SUPFAM" id="SSF53474">
    <property type="entry name" value="alpha/beta-Hydrolases"/>
    <property type="match status" value="1"/>
</dbReference>
<comment type="caution">
    <text evidence="9">The sequence shown here is derived from an EMBL/GenBank/DDBJ whole genome shotgun (WGS) entry which is preliminary data.</text>
</comment>
<evidence type="ECO:0000313" key="10">
    <source>
        <dbReference type="Proteomes" id="UP001291623"/>
    </source>
</evidence>
<evidence type="ECO:0000256" key="5">
    <source>
        <dbReference type="ARBA" id="ARBA00022821"/>
    </source>
</evidence>
<evidence type="ECO:0000256" key="6">
    <source>
        <dbReference type="ARBA" id="ARBA00023242"/>
    </source>
</evidence>
<evidence type="ECO:0000313" key="9">
    <source>
        <dbReference type="EMBL" id="KAK4347761.1"/>
    </source>
</evidence>
<evidence type="ECO:0000256" key="3">
    <source>
        <dbReference type="ARBA" id="ARBA00022490"/>
    </source>
</evidence>
<feature type="domain" description="Fungal lipase-type" evidence="7">
    <location>
        <begin position="122"/>
        <end position="245"/>
    </location>
</feature>
<evidence type="ECO:0008006" key="11">
    <source>
        <dbReference type="Google" id="ProtNLM"/>
    </source>
</evidence>
<dbReference type="Proteomes" id="UP001291623">
    <property type="component" value="Unassembled WGS sequence"/>
</dbReference>
<dbReference type="AlphaFoldDB" id="A0AAE1R9H7"/>
<accession>A0AAE1R9H7</accession>
<dbReference type="CDD" id="cd00519">
    <property type="entry name" value="Lipase_3"/>
    <property type="match status" value="1"/>
</dbReference>
<organism evidence="9 10">
    <name type="scientific">Anisodus tanguticus</name>
    <dbReference type="NCBI Taxonomy" id="243964"/>
    <lineage>
        <taxon>Eukaryota</taxon>
        <taxon>Viridiplantae</taxon>
        <taxon>Streptophyta</taxon>
        <taxon>Embryophyta</taxon>
        <taxon>Tracheophyta</taxon>
        <taxon>Spermatophyta</taxon>
        <taxon>Magnoliopsida</taxon>
        <taxon>eudicotyledons</taxon>
        <taxon>Gunneridae</taxon>
        <taxon>Pentapetalae</taxon>
        <taxon>asterids</taxon>
        <taxon>lamiids</taxon>
        <taxon>Solanales</taxon>
        <taxon>Solanaceae</taxon>
        <taxon>Solanoideae</taxon>
        <taxon>Hyoscyameae</taxon>
        <taxon>Anisodus</taxon>
    </lineage>
</organism>
<feature type="domain" description="EDS1 EP" evidence="8">
    <location>
        <begin position="394"/>
        <end position="598"/>
    </location>
</feature>
<dbReference type="PANTHER" id="PTHR46898:SF3">
    <property type="entry name" value="FUNGAL LIPASE-LIKE DOMAIN-CONTAINING PROTEIN"/>
    <property type="match status" value="1"/>
</dbReference>
<keyword evidence="5" id="KW-0611">Plant defense</keyword>
<evidence type="ECO:0000256" key="2">
    <source>
        <dbReference type="ARBA" id="ARBA00004496"/>
    </source>
</evidence>
<evidence type="ECO:0000259" key="7">
    <source>
        <dbReference type="Pfam" id="PF01764"/>
    </source>
</evidence>
<dbReference type="GO" id="GO:0005737">
    <property type="term" value="C:cytoplasm"/>
    <property type="evidence" value="ECO:0007669"/>
    <property type="project" value="UniProtKB-SubCell"/>
</dbReference>
<dbReference type="Pfam" id="PF18117">
    <property type="entry name" value="EDS1_EP"/>
    <property type="match status" value="1"/>
</dbReference>
<keyword evidence="3" id="KW-0963">Cytoplasm</keyword>